<dbReference type="GO" id="GO:0007165">
    <property type="term" value="P:signal transduction"/>
    <property type="evidence" value="ECO:0007669"/>
    <property type="project" value="UniProtKB-ARBA"/>
</dbReference>
<keyword evidence="4" id="KW-1185">Reference proteome</keyword>
<dbReference type="InterPro" id="IPR008936">
    <property type="entry name" value="Rho_GTPase_activation_prot"/>
</dbReference>
<dbReference type="SMART" id="SM00323">
    <property type="entry name" value="RasGAP"/>
    <property type="match status" value="1"/>
</dbReference>
<gene>
    <name evidence="3" type="primary">MPUL0D01870</name>
    <name evidence="3" type="ORF">METSCH_D01870</name>
</gene>
<dbReference type="Pfam" id="PF00616">
    <property type="entry name" value="RasGAP"/>
    <property type="match status" value="2"/>
</dbReference>
<accession>A0A4P6XRZ0</accession>
<dbReference type="GO" id="GO:0005096">
    <property type="term" value="F:GTPase activator activity"/>
    <property type="evidence" value="ECO:0007669"/>
    <property type="project" value="UniProtKB-KW"/>
</dbReference>
<dbReference type="STRING" id="2163413.A0A4P6XRZ0"/>
<organism evidence="3 4">
    <name type="scientific">Metschnikowia aff. pulcherrima</name>
    <dbReference type="NCBI Taxonomy" id="2163413"/>
    <lineage>
        <taxon>Eukaryota</taxon>
        <taxon>Fungi</taxon>
        <taxon>Dikarya</taxon>
        <taxon>Ascomycota</taxon>
        <taxon>Saccharomycotina</taxon>
        <taxon>Pichiomycetes</taxon>
        <taxon>Metschnikowiaceae</taxon>
        <taxon>Metschnikowia</taxon>
    </lineage>
</organism>
<dbReference type="PROSITE" id="PS00509">
    <property type="entry name" value="RAS_GTPASE_ACTIV_1"/>
    <property type="match status" value="1"/>
</dbReference>
<evidence type="ECO:0000259" key="2">
    <source>
        <dbReference type="PROSITE" id="PS50018"/>
    </source>
</evidence>
<dbReference type="SUPFAM" id="SSF48350">
    <property type="entry name" value="GTPase activation domain, GAP"/>
    <property type="match status" value="1"/>
</dbReference>
<dbReference type="InterPro" id="IPR039360">
    <property type="entry name" value="Ras_GTPase"/>
</dbReference>
<dbReference type="Gene3D" id="1.10.506.10">
    <property type="entry name" value="GTPase Activation - p120gap, domain 1"/>
    <property type="match status" value="1"/>
</dbReference>
<evidence type="ECO:0000313" key="4">
    <source>
        <dbReference type="Proteomes" id="UP000292447"/>
    </source>
</evidence>
<evidence type="ECO:0000313" key="3">
    <source>
        <dbReference type="EMBL" id="QBM89126.1"/>
    </source>
</evidence>
<proteinExistence type="predicted"/>
<evidence type="ECO:0000256" key="1">
    <source>
        <dbReference type="ARBA" id="ARBA00022468"/>
    </source>
</evidence>
<dbReference type="InterPro" id="IPR023152">
    <property type="entry name" value="RasGAP_CS"/>
</dbReference>
<dbReference type="PANTHER" id="PTHR10194:SF60">
    <property type="entry name" value="RAS GTPASE-ACTIVATING PROTEIN RASKOL"/>
    <property type="match status" value="1"/>
</dbReference>
<dbReference type="Proteomes" id="UP000292447">
    <property type="component" value="Chromosome IV"/>
</dbReference>
<reference evidence="4" key="1">
    <citation type="submission" date="2019-03" db="EMBL/GenBank/DDBJ databases">
        <title>Snf2 controls pulcherriminic acid biosynthesis and connects pigmentation and antifungal activity of the yeast Metschnikowia pulcherrima.</title>
        <authorList>
            <person name="Gore-Lloyd D."/>
            <person name="Sumann I."/>
            <person name="Brachmann A.O."/>
            <person name="Schneeberger K."/>
            <person name="Ortiz-Merino R.A."/>
            <person name="Moreno-Beltran M."/>
            <person name="Schlaefli M."/>
            <person name="Kirner P."/>
            <person name="Santos Kron A."/>
            <person name="Wolfe K.H."/>
            <person name="Piel J."/>
            <person name="Ahrens C.H."/>
            <person name="Henk D."/>
            <person name="Freimoser F.M."/>
        </authorList>
    </citation>
    <scope>NUCLEOTIDE SEQUENCE [LARGE SCALE GENOMIC DNA]</scope>
    <source>
        <strain evidence="4">APC 1.2</strain>
    </source>
</reference>
<dbReference type="InterPro" id="IPR036865">
    <property type="entry name" value="CRAL-TRIO_dom_sf"/>
</dbReference>
<dbReference type="Gene3D" id="3.40.525.10">
    <property type="entry name" value="CRAL-TRIO lipid binding domain"/>
    <property type="match status" value="1"/>
</dbReference>
<dbReference type="InterPro" id="IPR001936">
    <property type="entry name" value="RasGAP_dom"/>
</dbReference>
<sequence length="2572" mass="294574">MESQGTRFIRTLASRLESILPNRTGHTLAEVELNSQFIITTNLILKNCKPNELNGHQDFFSELLSALVAILEKLNLAADSGKLIMRNENVLASTVILTRLLRIIAITNWDPERNYTHREGLSLDFGIKFDIGSSNIRDNFELYAHTEPPAVHADLCHVLEVLFTLLSPEVNVQALADIRKFKPTSRDIDYCVSPQVQLLPEELRAQILEIDSNTLVVLRYIAASNQADYATFLKRKLFSYVERGEHVPLAALQRYASLLMYVYCTPNNTSFYLKLVYNSIPYVRSNTWKQLLLHYESMNLRTQCINKPGFYSKVIYAGSTAEQECKVIFDYIFAAFEHEPNANTSLFLWYVILCPSDFEELLLKSNKIKQVFNKRVKFLNSVLKDSQAGVNLDCFESLISIFLLGSLLPETESGVRQFSIRFLDETYHLLVKMRSKCVTDSLLVRYRVLYQKLFTAAIVIKPEKYIPLFIREFQQKHESQSEIFYDLSKILDSHDLLSVVMALSCLPRYRNMFDAIMKRINGNLSNIMHACTQILFQSERPVGASRRLSNDSQSKAFSYMTESHNEANSNPHYWLKPCRSQVSGKHTELVEDILRITLDIYTEGPSYFLQFNFVKPDDTEDRKVEQMLTFSNQVFAPLSMAIYFRATGTRSLFGSACKLSMKLLQVGNAKTSSDETHCICTFISHNVIHSTCEVISELSYPAFKEYFVFLKTFMLERIDNIARARENAYYQSKWVHTGCERVCTSLDKLLMLCLCTHDIQFFSLLKLSIKAHAFEALATENGIHCYHNSLAESFSDVMGDDVVFTGFVSLHKKFKSILADFEPTKGLYEAWVIIYGRWMEMIDNMTGLDDDTFTFKHYTEFLSTTSGCFLRGKISETRIGDQEAAKDLISSFYDRAVSLLDCEELFIRVVIREALSAETHPDVYRLIYDKIMDVIRKNREQKSISSQSILFTEEAVSIFSSILSMKSEGALVLAALFPDVVEIFFDYVSMVPRLPDQIKLKLRLCKLTSVIAIQKEQIGVSGAFKLRNLFAKTVAEWLESAVFYNIDESTKSINTVPVGGRASDIEYLQIELATECSKCLALQLQSLVLTVPDGTKEKNFDQAKDLVFSNFFSLFYKLFQKFNGSDPSPLMIKSKYKIQNITDQILKGISNMLQSNIGIGLQFALPLGYHENQKIRPIFLDIFATTLSAGKLKSKQEDISDEKIHRLAELYEIYGAAAAIASPAEHNLLATSLNGLYGYTMGLDKLFLTLLKVEMKKVNRASDIFRGNSTLTRLMSIFAKEYGTPYLSVVLRPFVEDMVENSVVFEVERESEADDVKLFIKYLKKLVDSVVNSMPWVPEPFRFICVEIFKCVGEKFEDASLIAVGSFLFLRFFCPAIVSPESFFDLTSVDQKVKRSLMQIVKTIQYMANGSILNLRWKSLINESEVMNKLSEDIFRFLGKIATESNDSSYVFHRITLKPLTCLRYIHKFFFTYFVEIRHNFLVGDSLSDHKLLQQKIATWRKLDSIMAELGNPKPSISLQGTRSYKAIDSQSNLGNSQFAEFMAKMSAKNIETSIEAPIVRNAVFHDGIPAVVITFRHLREISFDVGTLVYLVLENVSPIWENPFYCVVDLTQFYYLGIVGKNFASLLNIYAPKIFFANCKRTFYYNLPRASHLSIIESLTDFRPQNRIESSISFYSEQDDREVIETLCLSESTMAIPLEVKFVCNSCTLYEEDTHLFTNLTVKLGRLWLLLWFDRFDFHREYTATESVAPVEVLRLSDLARCETSNKSGKENEFTLYLNRYNYQVTLISPQRQEILRFLYLAMLRSSKKSKDLRSVADELELEESQRFSAIAHLLFHGLLQNSEEIRISASNLLRSFSSYYEITFDDSSKNFTKASFPIDMTDFVVSYSSNLADNFPQYSYEFLKAFFANFDSFALNSKISGIMYISPWVVNLHEHISKDLDGIEKISFVVRQLCKLTTRNPDILPFTKELVWKRIFRDMRMTAILVEELVAIAMEIASESDDWNVVISVFYPSVELCGELVSRLHDCISKTKNLDSEIAIQSKILEISLLVKICASVFFDSYVFGSLYLLDVFFFCTLFIDRSDLEFGHDLQSLVLNTVQSFARKPLLDEGQMKLIGETAAYFSGQRAKMLFGLTTKERGAHVDFSQNYERSISFEHLCDYLNNFISNIGSSDDKKYWVSRWSSLSKDIAFSDSFFQMRAYTIVCTLARSGVSDSVGGRIMEVLTSQFFDNPDSYFEGSVCFLRLMRGLAKDSVYLPLLVWVVVGAILLDFPLNYQAIISSLSECLNKMISEEGFAKNVFAFRSNLDPLLEDFERRVGVSINEDNYEFVILFLISKGLAASQTRHTSVMTIKRALVRKRESIGNDFLNQTKKDDFTLAYLLVLYLSLLDSAFQEFMGEIHLEETPMTQIGRDKIPQVLLEGLCQLSRQLQLALIIAARLFSGDCELIFKYKFIALYAKVFELLKDTGLLVLHLVQEKLEDSFISAASNSHTNDISALLMEVVRDTRYNSKSWQEKVDTILREDHISSIDFVNTHVQHHETNESVYRMTLVRQIFYRNLCSAIDGLKLERY</sequence>
<feature type="domain" description="Ras-GAP" evidence="2">
    <location>
        <begin position="1225"/>
        <end position="1409"/>
    </location>
</feature>
<keyword evidence="1" id="KW-0343">GTPase activation</keyword>
<dbReference type="PROSITE" id="PS50018">
    <property type="entry name" value="RAS_GTPASE_ACTIV_2"/>
    <property type="match status" value="1"/>
</dbReference>
<protein>
    <submittedName>
        <fullName evidence="3">GTPase-activator protein for Ras-like GTPase</fullName>
    </submittedName>
</protein>
<dbReference type="EMBL" id="CP034459">
    <property type="protein sequence ID" value="QBM89126.1"/>
    <property type="molecule type" value="Genomic_DNA"/>
</dbReference>
<name>A0A4P6XRZ0_9ASCO</name>
<dbReference type="PANTHER" id="PTHR10194">
    <property type="entry name" value="RAS GTPASE-ACTIVATING PROTEINS"/>
    <property type="match status" value="1"/>
</dbReference>